<evidence type="ECO:0000256" key="6">
    <source>
        <dbReference type="SAM" id="MobiDB-lite"/>
    </source>
</evidence>
<sequence>MEPAGSLTGGRRPSPGGLWLASPVLVAACAALAALSVTAPARAAVAWCGAAATLAVAAAAYEVVRRGRAVTAARQRAERQLADLEHYCLEVMPPVVEAVQRGEAPGDVLPPSLHPADSDPRLVAAHEKLTNTVVRAVQDREFQRDSARRAIVNIACRIQAEIHRLQADLRRMQFKHPAPEILGDLMHLEHGVNVAGRVATSLAVLGGGSPARQWQKPVSLYDVLRAGSAPIAEYLRIELHRIAEVAVLGPAVEPLSLVFSELMDNAARYSPPSTKVVVNTEEVASGIEVSIEDKGVGLTEETRRHAEFLLTQAQNGLDLEDLGETARMGLRVAGVLAGRLGLRISLRPSTCDGVRAVVFVPHDLLTALPMEAYARVGGRPPGPVARRHAMAGPTPPAPTAAVRSAAGPDPDGEPLVVERNVNGLPQRRRHRAAVPPAGPVGPAGTGTLGGRAGVSGAPGAEAAGKSPLEAHPDMGLWMGAFFARSDTARSDGAGPGETPPAPPAAPAPPAPRRAPDRPAAGDES</sequence>
<evidence type="ECO:0000256" key="1">
    <source>
        <dbReference type="ARBA" id="ARBA00000085"/>
    </source>
</evidence>
<protein>
    <recommendedName>
        <fullName evidence="2">histidine kinase</fullName>
        <ecNumber evidence="2">2.7.13.3</ecNumber>
    </recommendedName>
</protein>
<keyword evidence="7" id="KW-0812">Transmembrane</keyword>
<dbReference type="InterPro" id="IPR036890">
    <property type="entry name" value="HATPase_C_sf"/>
</dbReference>
<feature type="transmembrane region" description="Helical" evidence="7">
    <location>
        <begin position="18"/>
        <end position="38"/>
    </location>
</feature>
<name>A0A1H8ZN90_9ACTN</name>
<feature type="domain" description="Histidine kinase/HSP90-like ATPase" evidence="8">
    <location>
        <begin position="254"/>
        <end position="361"/>
    </location>
</feature>
<dbReference type="STRING" id="403935.SAMN05216481_101626"/>
<evidence type="ECO:0000256" key="4">
    <source>
        <dbReference type="ARBA" id="ARBA00022679"/>
    </source>
</evidence>
<evidence type="ECO:0000256" key="5">
    <source>
        <dbReference type="ARBA" id="ARBA00022777"/>
    </source>
</evidence>
<dbReference type="InterPro" id="IPR050428">
    <property type="entry name" value="TCS_sensor_his_kinase"/>
</dbReference>
<dbReference type="PANTHER" id="PTHR45436">
    <property type="entry name" value="SENSOR HISTIDINE KINASE YKOH"/>
    <property type="match status" value="1"/>
</dbReference>
<evidence type="ECO:0000259" key="8">
    <source>
        <dbReference type="Pfam" id="PF02518"/>
    </source>
</evidence>
<reference evidence="10" key="1">
    <citation type="submission" date="2016-10" db="EMBL/GenBank/DDBJ databases">
        <authorList>
            <person name="Varghese N."/>
            <person name="Submissions S."/>
        </authorList>
    </citation>
    <scope>NUCLEOTIDE SEQUENCE [LARGE SCALE GENOMIC DNA]</scope>
    <source>
        <strain evidence="10">CGMCC 4.3519</strain>
    </source>
</reference>
<proteinExistence type="predicted"/>
<feature type="region of interest" description="Disordered" evidence="6">
    <location>
        <begin position="379"/>
        <end position="524"/>
    </location>
</feature>
<dbReference type="PANTHER" id="PTHR45436:SF5">
    <property type="entry name" value="SENSOR HISTIDINE KINASE TRCS"/>
    <property type="match status" value="1"/>
</dbReference>
<feature type="compositionally biased region" description="Gly residues" evidence="6">
    <location>
        <begin position="441"/>
        <end position="453"/>
    </location>
</feature>
<evidence type="ECO:0000313" key="10">
    <source>
        <dbReference type="Proteomes" id="UP000199055"/>
    </source>
</evidence>
<dbReference type="Gene3D" id="3.30.565.10">
    <property type="entry name" value="Histidine kinase-like ATPase, C-terminal domain"/>
    <property type="match status" value="1"/>
</dbReference>
<feature type="compositionally biased region" description="Low complexity" evidence="6">
    <location>
        <begin position="399"/>
        <end position="408"/>
    </location>
</feature>
<comment type="catalytic activity">
    <reaction evidence="1">
        <text>ATP + protein L-histidine = ADP + protein N-phospho-L-histidine.</text>
        <dbReference type="EC" id="2.7.13.3"/>
    </reaction>
</comment>
<evidence type="ECO:0000256" key="7">
    <source>
        <dbReference type="SAM" id="Phobius"/>
    </source>
</evidence>
<dbReference type="GO" id="GO:0000160">
    <property type="term" value="P:phosphorelay signal transduction system"/>
    <property type="evidence" value="ECO:0007669"/>
    <property type="project" value="TreeGrafter"/>
</dbReference>
<dbReference type="EMBL" id="FOET01000001">
    <property type="protein sequence ID" value="SEP65787.1"/>
    <property type="molecule type" value="Genomic_DNA"/>
</dbReference>
<feature type="compositionally biased region" description="Basic and acidic residues" evidence="6">
    <location>
        <begin position="513"/>
        <end position="524"/>
    </location>
</feature>
<dbReference type="InterPro" id="IPR003594">
    <property type="entry name" value="HATPase_dom"/>
</dbReference>
<dbReference type="EC" id="2.7.13.3" evidence="2"/>
<keyword evidence="7" id="KW-0472">Membrane</keyword>
<organism evidence="9 10">
    <name type="scientific">Streptomyces radiopugnans</name>
    <dbReference type="NCBI Taxonomy" id="403935"/>
    <lineage>
        <taxon>Bacteria</taxon>
        <taxon>Bacillati</taxon>
        <taxon>Actinomycetota</taxon>
        <taxon>Actinomycetes</taxon>
        <taxon>Kitasatosporales</taxon>
        <taxon>Streptomycetaceae</taxon>
        <taxon>Streptomyces</taxon>
    </lineage>
</organism>
<accession>A0A1H8ZN90</accession>
<feature type="compositionally biased region" description="Pro residues" evidence="6">
    <location>
        <begin position="497"/>
        <end position="512"/>
    </location>
</feature>
<dbReference type="Proteomes" id="UP000199055">
    <property type="component" value="Unassembled WGS sequence"/>
</dbReference>
<evidence type="ECO:0000256" key="2">
    <source>
        <dbReference type="ARBA" id="ARBA00012438"/>
    </source>
</evidence>
<dbReference type="AlphaFoldDB" id="A0A1H8ZN90"/>
<gene>
    <name evidence="9" type="ORF">SAMN05216481_101626</name>
</gene>
<evidence type="ECO:0000313" key="9">
    <source>
        <dbReference type="EMBL" id="SEP65787.1"/>
    </source>
</evidence>
<keyword evidence="3" id="KW-0597">Phosphoprotein</keyword>
<evidence type="ECO:0000256" key="3">
    <source>
        <dbReference type="ARBA" id="ARBA00022553"/>
    </source>
</evidence>
<feature type="transmembrane region" description="Helical" evidence="7">
    <location>
        <begin position="44"/>
        <end position="64"/>
    </location>
</feature>
<keyword evidence="4" id="KW-0808">Transferase</keyword>
<dbReference type="Pfam" id="PF02518">
    <property type="entry name" value="HATPase_c"/>
    <property type="match status" value="1"/>
</dbReference>
<keyword evidence="7" id="KW-1133">Transmembrane helix</keyword>
<dbReference type="GO" id="GO:0005886">
    <property type="term" value="C:plasma membrane"/>
    <property type="evidence" value="ECO:0007669"/>
    <property type="project" value="TreeGrafter"/>
</dbReference>
<keyword evidence="10" id="KW-1185">Reference proteome</keyword>
<dbReference type="GO" id="GO:0004673">
    <property type="term" value="F:protein histidine kinase activity"/>
    <property type="evidence" value="ECO:0007669"/>
    <property type="project" value="UniProtKB-EC"/>
</dbReference>
<dbReference type="SUPFAM" id="SSF55874">
    <property type="entry name" value="ATPase domain of HSP90 chaperone/DNA topoisomerase II/histidine kinase"/>
    <property type="match status" value="1"/>
</dbReference>
<keyword evidence="5 9" id="KW-0418">Kinase</keyword>